<feature type="transmembrane region" description="Helical" evidence="6">
    <location>
        <begin position="89"/>
        <end position="107"/>
    </location>
</feature>
<dbReference type="RefSeq" id="WP_116843432.1">
    <property type="nucleotide sequence ID" value="NZ_CP031003.1"/>
</dbReference>
<feature type="transmembrane region" description="Helical" evidence="6">
    <location>
        <begin position="412"/>
        <end position="431"/>
    </location>
</feature>
<feature type="transmembrane region" description="Helical" evidence="6">
    <location>
        <begin position="451"/>
        <end position="468"/>
    </location>
</feature>
<keyword evidence="4 6" id="KW-1133">Transmembrane helix</keyword>
<feature type="transmembrane region" description="Helical" evidence="6">
    <location>
        <begin position="388"/>
        <end position="406"/>
    </location>
</feature>
<dbReference type="Pfam" id="PF01943">
    <property type="entry name" value="Polysacc_synt"/>
    <property type="match status" value="1"/>
</dbReference>
<dbReference type="GO" id="GO:0005886">
    <property type="term" value="C:plasma membrane"/>
    <property type="evidence" value="ECO:0007669"/>
    <property type="project" value="UniProtKB-SubCell"/>
</dbReference>
<protein>
    <submittedName>
        <fullName evidence="7">Polysaccharide biosynthesis protein</fullName>
    </submittedName>
</protein>
<feature type="transmembrane region" description="Helical" evidence="6">
    <location>
        <begin position="185"/>
        <end position="204"/>
    </location>
</feature>
<reference evidence="7 8" key="1">
    <citation type="submission" date="2018-07" db="EMBL/GenBank/DDBJ databases">
        <title>Lactobacillus curvatus genome sequence.</title>
        <authorList>
            <person name="Prechtl R."/>
        </authorList>
    </citation>
    <scope>NUCLEOTIDE SEQUENCE [LARGE SCALE GENOMIC DNA]</scope>
    <source>
        <strain evidence="7 8">TMW 1.1928</strain>
    </source>
</reference>
<evidence type="ECO:0000313" key="8">
    <source>
        <dbReference type="Proteomes" id="UP000257607"/>
    </source>
</evidence>
<keyword evidence="2" id="KW-1003">Cell membrane</keyword>
<evidence type="ECO:0000256" key="3">
    <source>
        <dbReference type="ARBA" id="ARBA00022692"/>
    </source>
</evidence>
<evidence type="ECO:0000256" key="4">
    <source>
        <dbReference type="ARBA" id="ARBA00022989"/>
    </source>
</evidence>
<dbReference type="CDD" id="cd13124">
    <property type="entry name" value="MATE_SpoVB_like"/>
    <property type="match status" value="1"/>
</dbReference>
<feature type="transmembrane region" description="Helical" evidence="6">
    <location>
        <begin position="51"/>
        <end position="68"/>
    </location>
</feature>
<dbReference type="InterPro" id="IPR024923">
    <property type="entry name" value="PG_synth_SpoVB"/>
</dbReference>
<evidence type="ECO:0000256" key="6">
    <source>
        <dbReference type="SAM" id="Phobius"/>
    </source>
</evidence>
<comment type="subcellular location">
    <subcellularLocation>
        <location evidence="1">Cell membrane</location>
        <topology evidence="1">Multi-pass membrane protein</topology>
    </subcellularLocation>
</comment>
<feature type="transmembrane region" description="Helical" evidence="6">
    <location>
        <begin position="359"/>
        <end position="379"/>
    </location>
</feature>
<keyword evidence="3 6" id="KW-0812">Transmembrane</keyword>
<evidence type="ECO:0000313" key="7">
    <source>
        <dbReference type="EMBL" id="AXN35248.1"/>
    </source>
</evidence>
<feature type="transmembrane region" description="Helical" evidence="6">
    <location>
        <begin position="233"/>
        <end position="253"/>
    </location>
</feature>
<dbReference type="InterPro" id="IPR050833">
    <property type="entry name" value="Poly_Biosynth_Transport"/>
</dbReference>
<evidence type="ECO:0000256" key="5">
    <source>
        <dbReference type="ARBA" id="ARBA00023136"/>
    </source>
</evidence>
<feature type="transmembrane region" description="Helical" evidence="6">
    <location>
        <begin position="160"/>
        <end position="179"/>
    </location>
</feature>
<feature type="transmembrane region" description="Helical" evidence="6">
    <location>
        <begin position="284"/>
        <end position="301"/>
    </location>
</feature>
<dbReference type="InterPro" id="IPR002797">
    <property type="entry name" value="Polysacc_synth"/>
</dbReference>
<dbReference type="Proteomes" id="UP000257607">
    <property type="component" value="Chromosome"/>
</dbReference>
<evidence type="ECO:0000256" key="2">
    <source>
        <dbReference type="ARBA" id="ARBA00022475"/>
    </source>
</evidence>
<name>A0A385ACF8_LATCU</name>
<keyword evidence="5 6" id="KW-0472">Membrane</keyword>
<feature type="transmembrane region" description="Helical" evidence="6">
    <location>
        <begin position="119"/>
        <end position="139"/>
    </location>
</feature>
<dbReference type="AlphaFoldDB" id="A0A385ACF8"/>
<accession>A0A385ACF8</accession>
<gene>
    <name evidence="7" type="ORF">DT351_02230</name>
</gene>
<proteinExistence type="predicted"/>
<feature type="transmembrane region" description="Helical" evidence="6">
    <location>
        <begin position="322"/>
        <end position="347"/>
    </location>
</feature>
<dbReference type="EMBL" id="CP031003">
    <property type="protein sequence ID" value="AXN35248.1"/>
    <property type="molecule type" value="Genomic_DNA"/>
</dbReference>
<evidence type="ECO:0000256" key="1">
    <source>
        <dbReference type="ARBA" id="ARBA00004651"/>
    </source>
</evidence>
<feature type="transmembrane region" description="Helical" evidence="6">
    <location>
        <begin position="480"/>
        <end position="499"/>
    </location>
</feature>
<sequence>MQNKQMQHLMKGAVVLSIASFIAKVLSAVYRIPFQNMVGNTGFYVYQQVYPIYGIGMTFALSGFPVYISKLVAEQVNPEEQTQLLRRSFALLGIFGAAIFIYLQYQAPKIAGAMADPALTPLIEMVSFMFLLMPFLAVTRGHFQGIFNMVPTAVSQVAEQLVRVVVILVAAWLSLKLHWSVYEMGTWAMSGAFFGGLVATYILLRPAETAFQLKAPHRGGIDFKAYQQLAKRLAIEGGSICLFASLIVLLQLVDSFTVKKGLVLSGLSEELAKNMKGIFDRGQPLVQLGLVVSLAFSSTLIPSLSQARQRRQQYQFQQVAEALIHISLGLSAAATTGLMVLMPQINYFLFGDADGNQALVWYMLSIAIIALINACNSVLQSLDQFHKTTAALIVGLIVKVAINQWLVQHYQIVGASVGTVISLGVVLALILRQSPVIVRQALGLQRFTGKLLAICAVMWLGVKIALQFAPQSLSSRGHVILGTGLGVLVGVLLFGGLALRWQLFSIREWLTMPGGRQLLRLSKKIKGRTK</sequence>
<dbReference type="PANTHER" id="PTHR30250">
    <property type="entry name" value="PST FAMILY PREDICTED COLANIC ACID TRANSPORTER"/>
    <property type="match status" value="1"/>
</dbReference>
<organism evidence="7 8">
    <name type="scientific">Latilactobacillus curvatus</name>
    <name type="common">Lactobacillus curvatus</name>
    <dbReference type="NCBI Taxonomy" id="28038"/>
    <lineage>
        <taxon>Bacteria</taxon>
        <taxon>Bacillati</taxon>
        <taxon>Bacillota</taxon>
        <taxon>Bacilli</taxon>
        <taxon>Lactobacillales</taxon>
        <taxon>Lactobacillaceae</taxon>
        <taxon>Latilactobacillus</taxon>
    </lineage>
</organism>
<dbReference type="PANTHER" id="PTHR30250:SF29">
    <property type="entry name" value="POLYSACCHARIDE BIOSYNTHESIS PROTEIN C-TERMINAL DOMAIN-CONTAINING PROTEIN"/>
    <property type="match status" value="1"/>
</dbReference>